<evidence type="ECO:0000313" key="2">
    <source>
        <dbReference type="Proteomes" id="UP000006906"/>
    </source>
</evidence>
<evidence type="ECO:0000313" key="1">
    <source>
        <dbReference type="EMBL" id="PNW82959.1"/>
    </source>
</evidence>
<dbReference type="OrthoDB" id="536933at2759"/>
<dbReference type="Gramene" id="PNW82959">
    <property type="protein sequence ID" value="PNW82959"/>
    <property type="gene ID" value="CHLRE_06g301251v5"/>
</dbReference>
<dbReference type="EMBL" id="CM008967">
    <property type="protein sequence ID" value="PNW82959.1"/>
    <property type="molecule type" value="Genomic_DNA"/>
</dbReference>
<keyword evidence="2" id="KW-1185">Reference proteome</keyword>
<dbReference type="KEGG" id="cre:CHLRE_06g301251v5"/>
<dbReference type="AlphaFoldDB" id="A0A2K3DQZ5"/>
<dbReference type="GeneID" id="66053857"/>
<proteinExistence type="predicted"/>
<dbReference type="InParanoid" id="A0A2K3DQZ5"/>
<reference evidence="1 2" key="1">
    <citation type="journal article" date="2007" name="Science">
        <title>The Chlamydomonas genome reveals the evolution of key animal and plant functions.</title>
        <authorList>
            <person name="Merchant S.S."/>
            <person name="Prochnik S.E."/>
            <person name="Vallon O."/>
            <person name="Harris E.H."/>
            <person name="Karpowicz S.J."/>
            <person name="Witman G.B."/>
            <person name="Terry A."/>
            <person name="Salamov A."/>
            <person name="Fritz-Laylin L.K."/>
            <person name="Marechal-Drouard L."/>
            <person name="Marshall W.F."/>
            <person name="Qu L.H."/>
            <person name="Nelson D.R."/>
            <person name="Sanderfoot A.A."/>
            <person name="Spalding M.H."/>
            <person name="Kapitonov V.V."/>
            <person name="Ren Q."/>
            <person name="Ferris P."/>
            <person name="Lindquist E."/>
            <person name="Shapiro H."/>
            <person name="Lucas S.M."/>
            <person name="Grimwood J."/>
            <person name="Schmutz J."/>
            <person name="Cardol P."/>
            <person name="Cerutti H."/>
            <person name="Chanfreau G."/>
            <person name="Chen C.L."/>
            <person name="Cognat V."/>
            <person name="Croft M.T."/>
            <person name="Dent R."/>
            <person name="Dutcher S."/>
            <person name="Fernandez E."/>
            <person name="Fukuzawa H."/>
            <person name="Gonzalez-Ballester D."/>
            <person name="Gonzalez-Halphen D."/>
            <person name="Hallmann A."/>
            <person name="Hanikenne M."/>
            <person name="Hippler M."/>
            <person name="Inwood W."/>
            <person name="Jabbari K."/>
            <person name="Kalanon M."/>
            <person name="Kuras R."/>
            <person name="Lefebvre P.A."/>
            <person name="Lemaire S.D."/>
            <person name="Lobanov A.V."/>
            <person name="Lohr M."/>
            <person name="Manuell A."/>
            <person name="Meier I."/>
            <person name="Mets L."/>
            <person name="Mittag M."/>
            <person name="Mittelmeier T."/>
            <person name="Moroney J.V."/>
            <person name="Moseley J."/>
            <person name="Napoli C."/>
            <person name="Nedelcu A.M."/>
            <person name="Niyogi K."/>
            <person name="Novoselov S.V."/>
            <person name="Paulsen I.T."/>
            <person name="Pazour G."/>
            <person name="Purton S."/>
            <person name="Ral J.P."/>
            <person name="Riano-Pachon D.M."/>
            <person name="Riekhof W."/>
            <person name="Rymarquis L."/>
            <person name="Schroda M."/>
            <person name="Stern D."/>
            <person name="Umen J."/>
            <person name="Willows R."/>
            <person name="Wilson N."/>
            <person name="Zimmer S.L."/>
            <person name="Allmer J."/>
            <person name="Balk J."/>
            <person name="Bisova K."/>
            <person name="Chen C.J."/>
            <person name="Elias M."/>
            <person name="Gendler K."/>
            <person name="Hauser C."/>
            <person name="Lamb M.R."/>
            <person name="Ledford H."/>
            <person name="Long J.C."/>
            <person name="Minagawa J."/>
            <person name="Page M.D."/>
            <person name="Pan J."/>
            <person name="Pootakham W."/>
            <person name="Roje S."/>
            <person name="Rose A."/>
            <person name="Stahlberg E."/>
            <person name="Terauchi A.M."/>
            <person name="Yang P."/>
            <person name="Ball S."/>
            <person name="Bowler C."/>
            <person name="Dieckmann C.L."/>
            <person name="Gladyshev V.N."/>
            <person name="Green P."/>
            <person name="Jorgensen R."/>
            <person name="Mayfield S."/>
            <person name="Mueller-Roeber B."/>
            <person name="Rajamani S."/>
            <person name="Sayre R.T."/>
            <person name="Brokstein P."/>
            <person name="Dubchak I."/>
            <person name="Goodstein D."/>
            <person name="Hornick L."/>
            <person name="Huang Y.W."/>
            <person name="Jhaveri J."/>
            <person name="Luo Y."/>
            <person name="Martinez D."/>
            <person name="Ngau W.C."/>
            <person name="Otillar B."/>
            <person name="Poliakov A."/>
            <person name="Porter A."/>
            <person name="Szajkowski L."/>
            <person name="Werner G."/>
            <person name="Zhou K."/>
            <person name="Grigoriev I.V."/>
            <person name="Rokhsar D.S."/>
            <person name="Grossman A.R."/>
        </authorList>
    </citation>
    <scope>NUCLEOTIDE SEQUENCE [LARGE SCALE GENOMIC DNA]</scope>
    <source>
        <strain evidence="2">CC-503</strain>
    </source>
</reference>
<protein>
    <submittedName>
        <fullName evidence="1">Uncharacterized protein</fullName>
    </submittedName>
</protein>
<dbReference type="RefSeq" id="XP_042924308.1">
    <property type="nucleotide sequence ID" value="XM_043063602.1"/>
</dbReference>
<gene>
    <name evidence="1" type="ORF">CHLRE_06g301251v5</name>
</gene>
<organism evidence="1 2">
    <name type="scientific">Chlamydomonas reinhardtii</name>
    <name type="common">Chlamydomonas smithii</name>
    <dbReference type="NCBI Taxonomy" id="3055"/>
    <lineage>
        <taxon>Eukaryota</taxon>
        <taxon>Viridiplantae</taxon>
        <taxon>Chlorophyta</taxon>
        <taxon>core chlorophytes</taxon>
        <taxon>Chlorophyceae</taxon>
        <taxon>CS clade</taxon>
        <taxon>Chlamydomonadales</taxon>
        <taxon>Chlamydomonadaceae</taxon>
        <taxon>Chlamydomonas</taxon>
    </lineage>
</organism>
<sequence>MDPAAQRQSVVTALENSGAELELFQQADLDILWEQRYCTVRSLRSATRQGLEGVGLPRGLVDHILSLQGAHGR</sequence>
<name>A0A2K3DQZ5_CHLRE</name>
<accession>A0A2K3DQZ5</accession>
<dbReference type="Proteomes" id="UP000006906">
    <property type="component" value="Chromosome 6"/>
</dbReference>